<evidence type="ECO:0000256" key="4">
    <source>
        <dbReference type="ARBA" id="ARBA00022827"/>
    </source>
</evidence>
<evidence type="ECO:0000256" key="3">
    <source>
        <dbReference type="ARBA" id="ARBA00022630"/>
    </source>
</evidence>
<dbReference type="EMBL" id="MUYF01000003">
    <property type="protein sequence ID" value="OOL81597.1"/>
    <property type="molecule type" value="Genomic_DNA"/>
</dbReference>
<proteinExistence type="inferred from homology"/>
<sequence length="445" mass="49068">MKIVIVGTNHAGIACANTLLKQYNEHEVVLLDRNTNLSYLGCGTALVVGRQVQGFDGLFYERKETLEEKGARISLETTVTHVDFEQKIVYAKDINGNELEESYDKLVLATGSKPIAPNLPGNDLDGIHYLKLYQEGKAVDVDLDRDDVQNVAVIGAGYIGVEIAEAAKRRGKNVRLFDAADTSLSNYYDKNFATKMDSVLQENGIETHFEELATGYEGDENGRVRKVTTTKGEYEADLVVNAIGFIPNNDLGKDHLELFGNGAYLVDLHQQTSDPDVYAIGDCATLYSNASQQTEYIALASNAVRSGLVAGHNLGGTAIKSRGVQGSNGISIFGYNMVSTGLSVKAAERRGLEVEYTDYSDLQRPAFMEENDEVQIRIVYEKESRRIIGAQMASMHDMSMGIHMFSLAIDRQETIDELALLDLFFLPHFNQPYNYITLAALTADK</sequence>
<dbReference type="OrthoDB" id="9802028at2"/>
<feature type="domain" description="Pyridine nucleotide-disulphide oxidoreductase dimerisation" evidence="12">
    <location>
        <begin position="334"/>
        <end position="430"/>
    </location>
</feature>
<reference evidence="14 15" key="1">
    <citation type="submission" date="2017-01" db="EMBL/GenBank/DDBJ databases">
        <title>Complete Genome Sequence of Dolosigranulum pigrum isolated from a Patient with interstitial lung disease.</title>
        <authorList>
            <person name="Mukhopadhyay R."/>
            <person name="Joaquin J."/>
            <person name="Hogue R."/>
            <person name="Fitzgerald S."/>
            <person name="Jospin G."/>
            <person name="Eisen J.A."/>
            <person name="Chaturvedi V."/>
        </authorList>
    </citation>
    <scope>NUCLEOTIDE SEQUENCE [LARGE SCALE GENOMIC DNA]</scope>
    <source>
        <strain evidence="14 15">15S00348</strain>
    </source>
</reference>
<dbReference type="GeneID" id="42693986"/>
<dbReference type="PANTHER" id="PTHR43429">
    <property type="entry name" value="PYRIDINE NUCLEOTIDE-DISULFIDE OXIDOREDUCTASE DOMAIN-CONTAINING"/>
    <property type="match status" value="1"/>
</dbReference>
<comment type="catalytic activity">
    <reaction evidence="11">
        <text>2 NADH + O2 + 2 H(+) = 2 NAD(+) + 2 H2O</text>
        <dbReference type="Rhea" id="RHEA:37799"/>
        <dbReference type="ChEBI" id="CHEBI:15377"/>
        <dbReference type="ChEBI" id="CHEBI:15378"/>
        <dbReference type="ChEBI" id="CHEBI:15379"/>
        <dbReference type="ChEBI" id="CHEBI:57540"/>
        <dbReference type="ChEBI" id="CHEBI:57945"/>
        <dbReference type="EC" id="1.6.3.4"/>
    </reaction>
</comment>
<gene>
    <name evidence="14" type="ORF">BWX42_07765</name>
</gene>
<accession>A0A1S8KPC7</accession>
<comment type="cofactor">
    <cofactor evidence="1">
        <name>FAD</name>
        <dbReference type="ChEBI" id="CHEBI:57692"/>
    </cofactor>
</comment>
<dbReference type="PROSITE" id="PS51257">
    <property type="entry name" value="PROKAR_LIPOPROTEIN"/>
    <property type="match status" value="1"/>
</dbReference>
<dbReference type="RefSeq" id="WP_004635365.1">
    <property type="nucleotide sequence ID" value="NZ_CBCRTD010000008.1"/>
</dbReference>
<dbReference type="InterPro" id="IPR058076">
    <property type="entry name" value="NOXase"/>
</dbReference>
<evidence type="ECO:0000313" key="14">
    <source>
        <dbReference type="EMBL" id="OOL81597.1"/>
    </source>
</evidence>
<dbReference type="NCBIfam" id="NF046103">
    <property type="entry name" value="NOXase_Strep"/>
    <property type="match status" value="1"/>
</dbReference>
<dbReference type="Pfam" id="PF02852">
    <property type="entry name" value="Pyr_redox_dim"/>
    <property type="match status" value="1"/>
</dbReference>
<feature type="domain" description="FAD/NAD(P)-binding" evidence="13">
    <location>
        <begin position="1"/>
        <end position="307"/>
    </location>
</feature>
<dbReference type="InterPro" id="IPR023753">
    <property type="entry name" value="FAD/NAD-binding_dom"/>
</dbReference>
<keyword evidence="5" id="KW-0560">Oxidoreductase</keyword>
<dbReference type="AlphaFoldDB" id="A0A1S8KPC7"/>
<dbReference type="PRINTS" id="PR00368">
    <property type="entry name" value="FADPNR"/>
</dbReference>
<dbReference type="PRINTS" id="PR00411">
    <property type="entry name" value="PNDRDTASEI"/>
</dbReference>
<evidence type="ECO:0000256" key="11">
    <source>
        <dbReference type="ARBA" id="ARBA00047360"/>
    </source>
</evidence>
<evidence type="ECO:0000256" key="8">
    <source>
        <dbReference type="ARBA" id="ARBA00023284"/>
    </source>
</evidence>
<dbReference type="SUPFAM" id="SSF51905">
    <property type="entry name" value="FAD/NAD(P)-binding domain"/>
    <property type="match status" value="1"/>
</dbReference>
<keyword evidence="4" id="KW-0274">FAD</keyword>
<protein>
    <recommendedName>
        <fullName evidence="10">NADH oxidase</fullName>
        <ecNumber evidence="9">1.6.3.4</ecNumber>
    </recommendedName>
</protein>
<dbReference type="Gene3D" id="3.30.390.30">
    <property type="match status" value="1"/>
</dbReference>
<evidence type="ECO:0000259" key="12">
    <source>
        <dbReference type="Pfam" id="PF02852"/>
    </source>
</evidence>
<dbReference type="InterPro" id="IPR036188">
    <property type="entry name" value="FAD/NAD-bd_sf"/>
</dbReference>
<keyword evidence="7" id="KW-0558">Oxidation</keyword>
<evidence type="ECO:0000256" key="6">
    <source>
        <dbReference type="ARBA" id="ARBA00023027"/>
    </source>
</evidence>
<evidence type="ECO:0000259" key="13">
    <source>
        <dbReference type="Pfam" id="PF07992"/>
    </source>
</evidence>
<dbReference type="EC" id="1.6.3.4" evidence="9"/>
<dbReference type="InterPro" id="IPR050260">
    <property type="entry name" value="FAD-bd_OxRdtase"/>
</dbReference>
<dbReference type="Gene3D" id="3.50.50.60">
    <property type="entry name" value="FAD/NAD(P)-binding domain"/>
    <property type="match status" value="2"/>
</dbReference>
<comment type="similarity">
    <text evidence="2">Belongs to the class-III pyridine nucleotide-disulfide oxidoreductase family.</text>
</comment>
<keyword evidence="3" id="KW-0285">Flavoprotein</keyword>
<organism evidence="14 15">
    <name type="scientific">Dolosigranulum pigrum</name>
    <dbReference type="NCBI Taxonomy" id="29394"/>
    <lineage>
        <taxon>Bacteria</taxon>
        <taxon>Bacillati</taxon>
        <taxon>Bacillota</taxon>
        <taxon>Bacilli</taxon>
        <taxon>Lactobacillales</taxon>
        <taxon>Carnobacteriaceae</taxon>
        <taxon>Dolosigranulum</taxon>
    </lineage>
</organism>
<evidence type="ECO:0000256" key="9">
    <source>
        <dbReference type="ARBA" id="ARBA00039092"/>
    </source>
</evidence>
<dbReference type="InterPro" id="IPR004099">
    <property type="entry name" value="Pyr_nucl-diS_OxRdtase_dimer"/>
</dbReference>
<dbReference type="InterPro" id="IPR016156">
    <property type="entry name" value="FAD/NAD-linked_Rdtase_dimer_sf"/>
</dbReference>
<evidence type="ECO:0000256" key="7">
    <source>
        <dbReference type="ARBA" id="ARBA00023097"/>
    </source>
</evidence>
<evidence type="ECO:0000256" key="2">
    <source>
        <dbReference type="ARBA" id="ARBA00009130"/>
    </source>
</evidence>
<evidence type="ECO:0000313" key="15">
    <source>
        <dbReference type="Proteomes" id="UP000190409"/>
    </source>
</evidence>
<comment type="caution">
    <text evidence="14">The sequence shown here is derived from an EMBL/GenBank/DDBJ whole genome shotgun (WGS) entry which is preliminary data.</text>
</comment>
<dbReference type="GO" id="GO:0016491">
    <property type="term" value="F:oxidoreductase activity"/>
    <property type="evidence" value="ECO:0007669"/>
    <property type="project" value="UniProtKB-KW"/>
</dbReference>
<name>A0A1S8KPC7_9LACT</name>
<keyword evidence="8" id="KW-0676">Redox-active center</keyword>
<keyword evidence="6" id="KW-0520">NAD</keyword>
<dbReference type="Proteomes" id="UP000190409">
    <property type="component" value="Unassembled WGS sequence"/>
</dbReference>
<dbReference type="PANTHER" id="PTHR43429:SF1">
    <property type="entry name" value="NAD(P)H SULFUR OXIDOREDUCTASE (COA-DEPENDENT)"/>
    <property type="match status" value="1"/>
</dbReference>
<evidence type="ECO:0000256" key="1">
    <source>
        <dbReference type="ARBA" id="ARBA00001974"/>
    </source>
</evidence>
<dbReference type="Pfam" id="PF07992">
    <property type="entry name" value="Pyr_redox_2"/>
    <property type="match status" value="1"/>
</dbReference>
<evidence type="ECO:0000256" key="10">
    <source>
        <dbReference type="ARBA" id="ARBA00039201"/>
    </source>
</evidence>
<evidence type="ECO:0000256" key="5">
    <source>
        <dbReference type="ARBA" id="ARBA00023002"/>
    </source>
</evidence>
<dbReference type="SUPFAM" id="SSF55424">
    <property type="entry name" value="FAD/NAD-linked reductases, dimerisation (C-terminal) domain"/>
    <property type="match status" value="1"/>
</dbReference>